<organism evidence="3 4">
    <name type="scientific">Hevea brasiliensis</name>
    <name type="common">Para rubber tree</name>
    <name type="synonym">Siphonia brasiliensis</name>
    <dbReference type="NCBI Taxonomy" id="3981"/>
    <lineage>
        <taxon>Eukaryota</taxon>
        <taxon>Viridiplantae</taxon>
        <taxon>Streptophyta</taxon>
        <taxon>Embryophyta</taxon>
        <taxon>Tracheophyta</taxon>
        <taxon>Spermatophyta</taxon>
        <taxon>Magnoliopsida</taxon>
        <taxon>eudicotyledons</taxon>
        <taxon>Gunneridae</taxon>
        <taxon>Pentapetalae</taxon>
        <taxon>rosids</taxon>
        <taxon>fabids</taxon>
        <taxon>Malpighiales</taxon>
        <taxon>Euphorbiaceae</taxon>
        <taxon>Crotonoideae</taxon>
        <taxon>Micrandreae</taxon>
        <taxon>Hevea</taxon>
    </lineage>
</organism>
<reference evidence="3 4" key="1">
    <citation type="journal article" date="2020" name="Mol. Plant">
        <title>The Chromosome-Based Rubber Tree Genome Provides New Insights into Spurge Genome Evolution and Rubber Biosynthesis.</title>
        <authorList>
            <person name="Liu J."/>
            <person name="Shi C."/>
            <person name="Shi C.C."/>
            <person name="Li W."/>
            <person name="Zhang Q.J."/>
            <person name="Zhang Y."/>
            <person name="Li K."/>
            <person name="Lu H.F."/>
            <person name="Shi C."/>
            <person name="Zhu S.T."/>
            <person name="Xiao Z.Y."/>
            <person name="Nan H."/>
            <person name="Yue Y."/>
            <person name="Zhu X.G."/>
            <person name="Wu Y."/>
            <person name="Hong X.N."/>
            <person name="Fan G.Y."/>
            <person name="Tong Y."/>
            <person name="Zhang D."/>
            <person name="Mao C.L."/>
            <person name="Liu Y.L."/>
            <person name="Hao S.J."/>
            <person name="Liu W.Q."/>
            <person name="Lv M.Q."/>
            <person name="Zhang H.B."/>
            <person name="Liu Y."/>
            <person name="Hu-Tang G.R."/>
            <person name="Wang J.P."/>
            <person name="Wang J.H."/>
            <person name="Sun Y.H."/>
            <person name="Ni S.B."/>
            <person name="Chen W.B."/>
            <person name="Zhang X.C."/>
            <person name="Jiao Y.N."/>
            <person name="Eichler E.E."/>
            <person name="Li G.H."/>
            <person name="Liu X."/>
            <person name="Gao L.Z."/>
        </authorList>
    </citation>
    <scope>NUCLEOTIDE SEQUENCE [LARGE SCALE GENOMIC DNA]</scope>
    <source>
        <strain evidence="4">cv. GT1</strain>
        <tissue evidence="3">Leaf</tissue>
    </source>
</reference>
<proteinExistence type="predicted"/>
<feature type="domain" description="DUF3741" evidence="2">
    <location>
        <begin position="193"/>
        <end position="235"/>
    </location>
</feature>
<evidence type="ECO:0000259" key="2">
    <source>
        <dbReference type="Pfam" id="PF12552"/>
    </source>
</evidence>
<dbReference type="AlphaFoldDB" id="A0A6A6LSP2"/>
<sequence>MHGGCTSYWRYVEKRLPHKRRAISITLSLIAGVANPGHDTNALDTDKISHHESTENSSVVDDKITQSALVTKSSVKSRLKVFQLEELYRKKGKHQQSESCSARSPLKRTDSIHHFEPSNADPSAAITLKNANPTISDNSSLAASLLDPMLPISVEGKNSDETGNHLGHNQVDETGKQLIENHLILDNSDSKKQNLAHPKELNVNASPNQSREVLDDLVMINMNREFLLKIIQDPEAKAEGVNSDVGKPQSKEYFRSKSMPSIAADYRMDGILKLNQAMSETVDTSSSSSVHHRKTKHFKDIKHSKNEKHRITMDAVLHKVPHGHEFPNNLKSHSMSRDDKESSISSKKQQSIASHE</sequence>
<gene>
    <name evidence="3" type="ORF">GH714_014120</name>
</gene>
<dbReference type="PANTHER" id="PTHR47071:SF9">
    <property type="entry name" value="TRM32-LIKE PROTEIN (DUF3741)"/>
    <property type="match status" value="1"/>
</dbReference>
<accession>A0A6A6LSP2</accession>
<evidence type="ECO:0000313" key="4">
    <source>
        <dbReference type="Proteomes" id="UP000467840"/>
    </source>
</evidence>
<comment type="caution">
    <text evidence="3">The sequence shown here is derived from an EMBL/GenBank/DDBJ whole genome shotgun (WGS) entry which is preliminary data.</text>
</comment>
<keyword evidence="4" id="KW-1185">Reference proteome</keyword>
<protein>
    <recommendedName>
        <fullName evidence="2">DUF3741 domain-containing protein</fullName>
    </recommendedName>
</protein>
<name>A0A6A6LSP2_HEVBR</name>
<dbReference type="InterPro" id="IPR044257">
    <property type="entry name" value="TRM32-like"/>
</dbReference>
<feature type="compositionally biased region" description="Low complexity" evidence="1">
    <location>
        <begin position="343"/>
        <end position="356"/>
    </location>
</feature>
<dbReference type="EMBL" id="JAAGAX010000009">
    <property type="protein sequence ID" value="KAF2303143.1"/>
    <property type="molecule type" value="Genomic_DNA"/>
</dbReference>
<dbReference type="InterPro" id="IPR022212">
    <property type="entry name" value="DUF3741"/>
</dbReference>
<feature type="region of interest" description="Disordered" evidence="1">
    <location>
        <begin position="320"/>
        <end position="356"/>
    </location>
</feature>
<evidence type="ECO:0000313" key="3">
    <source>
        <dbReference type="EMBL" id="KAF2303143.1"/>
    </source>
</evidence>
<dbReference type="Proteomes" id="UP000467840">
    <property type="component" value="Chromosome 16"/>
</dbReference>
<evidence type="ECO:0000256" key="1">
    <source>
        <dbReference type="SAM" id="MobiDB-lite"/>
    </source>
</evidence>
<dbReference type="PANTHER" id="PTHR47071">
    <property type="entry name" value="PROTEIN TRM32"/>
    <property type="match status" value="1"/>
</dbReference>
<dbReference type="Pfam" id="PF12552">
    <property type="entry name" value="DUF3741"/>
    <property type="match status" value="1"/>
</dbReference>